<evidence type="ECO:0000256" key="3">
    <source>
        <dbReference type="ARBA" id="ARBA00022475"/>
    </source>
</evidence>
<dbReference type="RefSeq" id="WP_310549100.1">
    <property type="nucleotide sequence ID" value="NZ_JAVKGR010000016.1"/>
</dbReference>
<evidence type="ECO:0000256" key="6">
    <source>
        <dbReference type="ARBA" id="ARBA00023136"/>
    </source>
</evidence>
<evidence type="ECO:0000256" key="2">
    <source>
        <dbReference type="ARBA" id="ARBA00022448"/>
    </source>
</evidence>
<comment type="caution">
    <text evidence="10">The sequence shown here is derived from an EMBL/GenBank/DDBJ whole genome shotgun (WGS) entry which is preliminary data.</text>
</comment>
<dbReference type="PANTHER" id="PTHR43045">
    <property type="entry name" value="SHIKIMATE TRANSPORTER"/>
    <property type="match status" value="1"/>
</dbReference>
<evidence type="ECO:0000256" key="4">
    <source>
        <dbReference type="ARBA" id="ARBA00022692"/>
    </source>
</evidence>
<evidence type="ECO:0000256" key="1">
    <source>
        <dbReference type="ARBA" id="ARBA00004651"/>
    </source>
</evidence>
<protein>
    <submittedName>
        <fullName evidence="10">MFS transporter</fullName>
    </submittedName>
</protein>
<evidence type="ECO:0000256" key="5">
    <source>
        <dbReference type="ARBA" id="ARBA00022989"/>
    </source>
</evidence>
<feature type="transmembrane region" description="Helical" evidence="8">
    <location>
        <begin position="340"/>
        <end position="359"/>
    </location>
</feature>
<dbReference type="PROSITE" id="PS50850">
    <property type="entry name" value="MFS"/>
    <property type="match status" value="1"/>
</dbReference>
<feature type="transmembrane region" description="Helical" evidence="8">
    <location>
        <begin position="82"/>
        <end position="104"/>
    </location>
</feature>
<keyword evidence="3" id="KW-1003">Cell membrane</keyword>
<feature type="transmembrane region" description="Helical" evidence="8">
    <location>
        <begin position="116"/>
        <end position="134"/>
    </location>
</feature>
<dbReference type="InterPro" id="IPR005829">
    <property type="entry name" value="Sugar_transporter_CS"/>
</dbReference>
<gene>
    <name evidence="10" type="ORF">RIL96_11130</name>
</gene>
<comment type="subcellular location">
    <subcellularLocation>
        <location evidence="1">Cell membrane</location>
        <topology evidence="1">Multi-pass membrane protein</topology>
    </subcellularLocation>
</comment>
<feature type="transmembrane region" description="Helical" evidence="8">
    <location>
        <begin position="59"/>
        <end position="76"/>
    </location>
</feature>
<organism evidence="10 11">
    <name type="scientific">Nesterenkonia aerolata</name>
    <dbReference type="NCBI Taxonomy" id="3074079"/>
    <lineage>
        <taxon>Bacteria</taxon>
        <taxon>Bacillati</taxon>
        <taxon>Actinomycetota</taxon>
        <taxon>Actinomycetes</taxon>
        <taxon>Micrococcales</taxon>
        <taxon>Micrococcaceae</taxon>
        <taxon>Nesterenkonia</taxon>
    </lineage>
</organism>
<evidence type="ECO:0000313" key="11">
    <source>
        <dbReference type="Proteomes" id="UP001251870"/>
    </source>
</evidence>
<keyword evidence="5 8" id="KW-1133">Transmembrane helix</keyword>
<dbReference type="Proteomes" id="UP001251870">
    <property type="component" value="Unassembled WGS sequence"/>
</dbReference>
<proteinExistence type="predicted"/>
<accession>A0ABU2DUE6</accession>
<feature type="transmembrane region" description="Helical" evidence="8">
    <location>
        <begin position="371"/>
        <end position="396"/>
    </location>
</feature>
<reference evidence="10 11" key="1">
    <citation type="submission" date="2023-09" db="EMBL/GenBank/DDBJ databases">
        <title>Description of three actinobacteria isolated from air of manufacturing shop in a pharmaceutical factory.</title>
        <authorList>
            <person name="Zhang D.-F."/>
        </authorList>
    </citation>
    <scope>NUCLEOTIDE SEQUENCE [LARGE SCALE GENOMIC DNA]</scope>
    <source>
        <strain evidence="10 11">LY-0111</strain>
    </source>
</reference>
<dbReference type="PANTHER" id="PTHR43045:SF1">
    <property type="entry name" value="SHIKIMATE TRANSPORTER"/>
    <property type="match status" value="1"/>
</dbReference>
<dbReference type="InterPro" id="IPR020846">
    <property type="entry name" value="MFS_dom"/>
</dbReference>
<feature type="transmembrane region" description="Helical" evidence="8">
    <location>
        <begin position="432"/>
        <end position="453"/>
    </location>
</feature>
<feature type="transmembrane region" description="Helical" evidence="8">
    <location>
        <begin position="408"/>
        <end position="426"/>
    </location>
</feature>
<dbReference type="PROSITE" id="PS00217">
    <property type="entry name" value="SUGAR_TRANSPORT_2"/>
    <property type="match status" value="1"/>
</dbReference>
<dbReference type="InterPro" id="IPR011701">
    <property type="entry name" value="MFS"/>
</dbReference>
<feature type="transmembrane region" description="Helical" evidence="8">
    <location>
        <begin position="310"/>
        <end position="328"/>
    </location>
</feature>
<keyword evidence="6 8" id="KW-0472">Membrane</keyword>
<feature type="transmembrane region" description="Helical" evidence="8">
    <location>
        <begin position="215"/>
        <end position="234"/>
    </location>
</feature>
<dbReference type="EMBL" id="JAVKGR010000016">
    <property type="protein sequence ID" value="MDR8020118.1"/>
    <property type="molecule type" value="Genomic_DNA"/>
</dbReference>
<keyword evidence="11" id="KW-1185">Reference proteome</keyword>
<name>A0ABU2DUE6_9MICC</name>
<dbReference type="SUPFAM" id="SSF103473">
    <property type="entry name" value="MFS general substrate transporter"/>
    <property type="match status" value="1"/>
</dbReference>
<keyword evidence="2" id="KW-0813">Transport</keyword>
<dbReference type="Pfam" id="PF07690">
    <property type="entry name" value="MFS_1"/>
    <property type="match status" value="1"/>
</dbReference>
<feature type="transmembrane region" description="Helical" evidence="8">
    <location>
        <begin position="273"/>
        <end position="298"/>
    </location>
</feature>
<evidence type="ECO:0000256" key="8">
    <source>
        <dbReference type="SAM" id="Phobius"/>
    </source>
</evidence>
<evidence type="ECO:0000313" key="10">
    <source>
        <dbReference type="EMBL" id="MDR8020118.1"/>
    </source>
</evidence>
<dbReference type="Gene3D" id="1.20.1250.20">
    <property type="entry name" value="MFS general substrate transporter like domains"/>
    <property type="match status" value="2"/>
</dbReference>
<keyword evidence="4 8" id="KW-0812">Transmembrane</keyword>
<evidence type="ECO:0000259" key="9">
    <source>
        <dbReference type="PROSITE" id="PS50850"/>
    </source>
</evidence>
<feature type="domain" description="Major facilitator superfamily (MFS) profile" evidence="9">
    <location>
        <begin position="44"/>
        <end position="459"/>
    </location>
</feature>
<dbReference type="InterPro" id="IPR036259">
    <property type="entry name" value="MFS_trans_sf"/>
</dbReference>
<feature type="region of interest" description="Disordered" evidence="7">
    <location>
        <begin position="1"/>
        <end position="39"/>
    </location>
</feature>
<evidence type="ECO:0000256" key="7">
    <source>
        <dbReference type="SAM" id="MobiDB-lite"/>
    </source>
</evidence>
<feature type="transmembrane region" description="Helical" evidence="8">
    <location>
        <begin position="181"/>
        <end position="203"/>
    </location>
</feature>
<sequence>MSTSSEGTSPDRHAGHLSAATPTPPVAESRTPPPEKMSPEGRRALFAAVTGTLIEWYDYALYGAAAGLVIAPLFFADVGAGATLAAFATFAVGFIARPLGGVLIGHLGDRYGRRPAMMLTILLMGIATVAIGLLPTTATIGLAAPILLVLFRLIQGMGAGAELAGAMTIVAEFAPARQRGLLTSFVLATPPAGMALATGAFLLVSSLGDEILLDWAWRLPFLASVVLFLLAVFIRRHLEETPEYVEALERARQRGDRQKVPAAELFRTQKTPLALGFLSMTGHNALNYAMAVFALSLMTSEAVGLERSTALAAVTIGTLFGVIGTPLGGWASDRIGAGRVFGIGSALGVVFAFPLFAALSGGDALLAGATIAFGYGVVIAMTAGGQGAFLASLFPARERYSGIALTREMNGAIIAGLTPLTLAWIIELFDGAVIAAAVVVSAACLVSAVAIFWGRALPRHQ</sequence>